<dbReference type="EMBL" id="JH650969">
    <property type="protein sequence ID" value="EXA49427.1"/>
    <property type="molecule type" value="Genomic_DNA"/>
</dbReference>
<organism evidence="2">
    <name type="scientific">Fusarium oxysporum f. sp. pisi HDV247</name>
    <dbReference type="NCBI Taxonomy" id="1080344"/>
    <lineage>
        <taxon>Eukaryota</taxon>
        <taxon>Fungi</taxon>
        <taxon>Dikarya</taxon>
        <taxon>Ascomycota</taxon>
        <taxon>Pezizomycotina</taxon>
        <taxon>Sordariomycetes</taxon>
        <taxon>Hypocreomycetidae</taxon>
        <taxon>Hypocreales</taxon>
        <taxon>Nectriaceae</taxon>
        <taxon>Fusarium</taxon>
        <taxon>Fusarium oxysporum species complex</taxon>
    </lineage>
</organism>
<reference evidence="2" key="2">
    <citation type="submission" date="2012-05" db="EMBL/GenBank/DDBJ databases">
        <title>Annotation of the Genome Sequence of Fusarium oxysporum HDV247.</title>
        <authorList>
            <consortium name="The Broad Institute Genomics Platform"/>
            <person name="Ma L.-J."/>
            <person name="Corby-Kistler H."/>
            <person name="Broz K."/>
            <person name="Gale L.R."/>
            <person name="Jonkers W."/>
            <person name="O'Donnell K."/>
            <person name="Ploetz R."/>
            <person name="Steinberg C."/>
            <person name="Schwartz D.C."/>
            <person name="VanEtten H."/>
            <person name="Zhou S."/>
            <person name="Young S.K."/>
            <person name="Zeng Q."/>
            <person name="Gargeya S."/>
            <person name="Fitzgerald M."/>
            <person name="Abouelleil A."/>
            <person name="Alvarado L."/>
            <person name="Chapman S.B."/>
            <person name="Gainer-Dewar J."/>
            <person name="Goldberg J."/>
            <person name="Griggs A."/>
            <person name="Gujja S."/>
            <person name="Hansen M."/>
            <person name="Howarth C."/>
            <person name="Imamovic A."/>
            <person name="Ireland A."/>
            <person name="Larimer J."/>
            <person name="McCowan C."/>
            <person name="Murphy C."/>
            <person name="Pearson M."/>
            <person name="Poon T.W."/>
            <person name="Priest M."/>
            <person name="Roberts A."/>
            <person name="Saif S."/>
            <person name="Shea T."/>
            <person name="Sykes S."/>
            <person name="Wortman J."/>
            <person name="Nusbaum C."/>
            <person name="Birren B."/>
        </authorList>
    </citation>
    <scope>NUCLEOTIDE SEQUENCE</scope>
    <source>
        <strain evidence="2">HDV247</strain>
    </source>
</reference>
<dbReference type="AlphaFoldDB" id="W9Q4E0"/>
<sequence length="46" mass="5008">MKTVSALPLGSDFFQTSPKPSLDRHALGLHQKTFTRDRSSPGSSYG</sequence>
<evidence type="ECO:0000313" key="2">
    <source>
        <dbReference type="EMBL" id="EXA49427.1"/>
    </source>
</evidence>
<feature type="region of interest" description="Disordered" evidence="1">
    <location>
        <begin position="1"/>
        <end position="46"/>
    </location>
</feature>
<protein>
    <submittedName>
        <fullName evidence="2">Uncharacterized protein</fullName>
    </submittedName>
</protein>
<accession>W9Q4E0</accession>
<reference evidence="2" key="1">
    <citation type="submission" date="2011-10" db="EMBL/GenBank/DDBJ databases">
        <title>The Genome Sequence of Fusarium oxysporum HDV247.</title>
        <authorList>
            <consortium name="The Broad Institute Genome Sequencing Platform"/>
            <person name="Ma L.-J."/>
            <person name="Gale L.R."/>
            <person name="Schwartz D.C."/>
            <person name="Zhou S."/>
            <person name="Corby-Kistler H."/>
            <person name="Young S.K."/>
            <person name="Zeng Q."/>
            <person name="Gargeya S."/>
            <person name="Fitzgerald M."/>
            <person name="Haas B."/>
            <person name="Abouelleil A."/>
            <person name="Alvarado L."/>
            <person name="Arachchi H.M."/>
            <person name="Berlin A."/>
            <person name="Brown A."/>
            <person name="Chapman S.B."/>
            <person name="Chen Z."/>
            <person name="Dunbar C."/>
            <person name="Freedman E."/>
            <person name="Gearin G."/>
            <person name="Goldberg J."/>
            <person name="Griggs A."/>
            <person name="Gujja S."/>
            <person name="Heiman D."/>
            <person name="Howarth C."/>
            <person name="Larson L."/>
            <person name="Lui A."/>
            <person name="MacDonald P.J.P."/>
            <person name="Montmayeur A."/>
            <person name="Murphy C."/>
            <person name="Neiman D."/>
            <person name="Pearson M."/>
            <person name="Priest M."/>
            <person name="Roberts A."/>
            <person name="Saif S."/>
            <person name="Shea T."/>
            <person name="Shenoy N."/>
            <person name="Sisk P."/>
            <person name="Stolte C."/>
            <person name="Sykes S."/>
            <person name="Wortman J."/>
            <person name="Nusbaum C."/>
            <person name="Birren B."/>
        </authorList>
    </citation>
    <scope>NUCLEOTIDE SEQUENCE [LARGE SCALE GENOMIC DNA]</scope>
    <source>
        <strain evidence="2">HDV247</strain>
    </source>
</reference>
<evidence type="ECO:0000256" key="1">
    <source>
        <dbReference type="SAM" id="MobiDB-lite"/>
    </source>
</evidence>
<dbReference type="Proteomes" id="UP000030751">
    <property type="component" value="Unassembled WGS sequence"/>
</dbReference>
<proteinExistence type="predicted"/>
<gene>
    <name evidence="2" type="ORF">FOVG_02600</name>
</gene>
<name>W9Q4E0_FUSOX</name>
<dbReference type="HOGENOM" id="CLU_3191354_0_0_1"/>